<keyword evidence="4" id="KW-0805">Transcription regulation</keyword>
<proteinExistence type="inferred from homology"/>
<evidence type="ECO:0000256" key="5">
    <source>
        <dbReference type="ARBA" id="ARBA00023159"/>
    </source>
</evidence>
<keyword evidence="7" id="KW-0539">Nucleus</keyword>
<reference evidence="11 12" key="1">
    <citation type="submission" date="2024-05" db="EMBL/GenBank/DDBJ databases">
        <authorList>
            <person name="Wallberg A."/>
        </authorList>
    </citation>
    <scope>NUCLEOTIDE SEQUENCE [LARGE SCALE GENOMIC DNA]</scope>
</reference>
<name>A0AAV2QI03_MEGNR</name>
<evidence type="ECO:0000256" key="3">
    <source>
        <dbReference type="ARBA" id="ARBA00019664"/>
    </source>
</evidence>
<dbReference type="GO" id="GO:0003712">
    <property type="term" value="F:transcription coregulator activity"/>
    <property type="evidence" value="ECO:0007669"/>
    <property type="project" value="TreeGrafter"/>
</dbReference>
<evidence type="ECO:0000256" key="2">
    <source>
        <dbReference type="ARBA" id="ARBA00010606"/>
    </source>
</evidence>
<dbReference type="InterPro" id="IPR021019">
    <property type="entry name" value="Mediator_Med30_met"/>
</dbReference>
<feature type="region of interest" description="Disordered" evidence="10">
    <location>
        <begin position="1"/>
        <end position="36"/>
    </location>
</feature>
<dbReference type="PANTHER" id="PTHR31705">
    <property type="entry name" value="MEDIATOR OF RNA POLYMERASE II TRANSCRIPTION SUBUNIT 30"/>
    <property type="match status" value="1"/>
</dbReference>
<evidence type="ECO:0000313" key="11">
    <source>
        <dbReference type="EMBL" id="CAL4082785.1"/>
    </source>
</evidence>
<comment type="subcellular location">
    <subcellularLocation>
        <location evidence="1">Nucleus</location>
    </subcellularLocation>
</comment>
<comment type="function">
    <text evidence="8">Component of the Mediator complex, a coactivator involved in the regulated transcription of nearly all RNA polymerase II-dependent genes. Mediator functions as a bridge to convey information from gene-specific regulatory proteins to the basal RNA polymerase II transcription machinery. Mediator is recruited to promoters by direct interactions with regulatory proteins and serves as a scaffold for the assembly of a functional preinitiation complex with RNA polymerase II and the general transcription factors.</text>
</comment>
<keyword evidence="5" id="KW-0010">Activator</keyword>
<evidence type="ECO:0000256" key="6">
    <source>
        <dbReference type="ARBA" id="ARBA00023163"/>
    </source>
</evidence>
<evidence type="ECO:0000256" key="7">
    <source>
        <dbReference type="ARBA" id="ARBA00023242"/>
    </source>
</evidence>
<dbReference type="AlphaFoldDB" id="A0AAV2QI03"/>
<organism evidence="11 12">
    <name type="scientific">Meganyctiphanes norvegica</name>
    <name type="common">Northern krill</name>
    <name type="synonym">Thysanopoda norvegica</name>
    <dbReference type="NCBI Taxonomy" id="48144"/>
    <lineage>
        <taxon>Eukaryota</taxon>
        <taxon>Metazoa</taxon>
        <taxon>Ecdysozoa</taxon>
        <taxon>Arthropoda</taxon>
        <taxon>Crustacea</taxon>
        <taxon>Multicrustacea</taxon>
        <taxon>Malacostraca</taxon>
        <taxon>Eumalacostraca</taxon>
        <taxon>Eucarida</taxon>
        <taxon>Euphausiacea</taxon>
        <taxon>Euphausiidae</taxon>
        <taxon>Meganyctiphanes</taxon>
    </lineage>
</organism>
<evidence type="ECO:0000256" key="4">
    <source>
        <dbReference type="ARBA" id="ARBA00023015"/>
    </source>
</evidence>
<accession>A0AAV2QI03</accession>
<evidence type="ECO:0000256" key="9">
    <source>
        <dbReference type="ARBA" id="ARBA00031981"/>
    </source>
</evidence>
<dbReference type="Proteomes" id="UP001497623">
    <property type="component" value="Unassembled WGS sequence"/>
</dbReference>
<keyword evidence="6" id="KW-0804">Transcription</keyword>
<dbReference type="PANTHER" id="PTHR31705:SF4">
    <property type="entry name" value="MEDIATOR OF RNA POLYMERASE II TRANSCRIPTION SUBUNIT 30"/>
    <property type="match status" value="1"/>
</dbReference>
<dbReference type="EMBL" id="CAXKWB010006430">
    <property type="protein sequence ID" value="CAL4082785.1"/>
    <property type="molecule type" value="Genomic_DNA"/>
</dbReference>
<sequence>MSSSISGMLRSSFSSQRSESGGSSTSGAISSSGSAMESQKKSVNNTIILCKVGCETVQDIVQRTLEVFAMLKSMQLPNGSQQGSMNSTALRSRLQEQLLFIQKHVKQLRAVYVAVNDDCAGLEFTHIEKTSSSTISYADTFPQSLIPYKEDTGESQRLQDIKNKRDIPRHLLEESRELKEQLYLKARYMKEIIDQMRKIIWEVNTMLAMSNT</sequence>
<dbReference type="Pfam" id="PF11315">
    <property type="entry name" value="Med30"/>
    <property type="match status" value="1"/>
</dbReference>
<keyword evidence="12" id="KW-1185">Reference proteome</keyword>
<evidence type="ECO:0000256" key="10">
    <source>
        <dbReference type="SAM" id="MobiDB-lite"/>
    </source>
</evidence>
<protein>
    <recommendedName>
        <fullName evidence="3">Mediator of RNA polymerase II transcription subunit 30</fullName>
    </recommendedName>
    <alternativeName>
        <fullName evidence="9">Mediator complex subunit 30</fullName>
    </alternativeName>
</protein>
<comment type="caution">
    <text evidence="11">The sequence shown here is derived from an EMBL/GenBank/DDBJ whole genome shotgun (WGS) entry which is preliminary data.</text>
</comment>
<gene>
    <name evidence="11" type="ORF">MNOR_LOCUS11996</name>
</gene>
<evidence type="ECO:0000256" key="1">
    <source>
        <dbReference type="ARBA" id="ARBA00004123"/>
    </source>
</evidence>
<evidence type="ECO:0000313" key="12">
    <source>
        <dbReference type="Proteomes" id="UP001497623"/>
    </source>
</evidence>
<comment type="similarity">
    <text evidence="2">Belongs to the Mediator complex subunit 30 family.</text>
</comment>
<dbReference type="GO" id="GO:0045893">
    <property type="term" value="P:positive regulation of DNA-templated transcription"/>
    <property type="evidence" value="ECO:0007669"/>
    <property type="project" value="TreeGrafter"/>
</dbReference>
<dbReference type="GO" id="GO:0016592">
    <property type="term" value="C:mediator complex"/>
    <property type="evidence" value="ECO:0007669"/>
    <property type="project" value="TreeGrafter"/>
</dbReference>
<evidence type="ECO:0000256" key="8">
    <source>
        <dbReference type="ARBA" id="ARBA00025687"/>
    </source>
</evidence>